<dbReference type="OrthoDB" id="67850at2759"/>
<keyword evidence="12" id="KW-0539">Nucleus</keyword>
<dbReference type="Proteomes" id="UP000277300">
    <property type="component" value="Unassembled WGS sequence"/>
</dbReference>
<feature type="transmembrane region" description="Helical" evidence="13">
    <location>
        <begin position="199"/>
        <end position="217"/>
    </location>
</feature>
<dbReference type="Pfam" id="PF09531">
    <property type="entry name" value="Ndc1_Nup"/>
    <property type="match status" value="1"/>
</dbReference>
<keyword evidence="7" id="KW-0653">Protein transport</keyword>
<keyword evidence="4" id="KW-0813">Transport</keyword>
<evidence type="ECO:0000256" key="5">
    <source>
        <dbReference type="ARBA" id="ARBA00022692"/>
    </source>
</evidence>
<organism evidence="14 15">
    <name type="scientific">Phytophthora kernoviae</name>
    <dbReference type="NCBI Taxonomy" id="325452"/>
    <lineage>
        <taxon>Eukaryota</taxon>
        <taxon>Sar</taxon>
        <taxon>Stramenopiles</taxon>
        <taxon>Oomycota</taxon>
        <taxon>Peronosporomycetes</taxon>
        <taxon>Peronosporales</taxon>
        <taxon>Peronosporaceae</taxon>
        <taxon>Phytophthora</taxon>
    </lineage>
</organism>
<comment type="subcellular location">
    <subcellularLocation>
        <location evidence="1">Nucleus membrane</location>
        <topology evidence="1">Multi-pass membrane protein</topology>
    </subcellularLocation>
    <subcellularLocation>
        <location evidence="2">Nucleus</location>
        <location evidence="2">Nuclear pore complex</location>
    </subcellularLocation>
</comment>
<dbReference type="GO" id="GO:0070762">
    <property type="term" value="C:nuclear pore transmembrane ring"/>
    <property type="evidence" value="ECO:0007669"/>
    <property type="project" value="TreeGrafter"/>
</dbReference>
<dbReference type="GO" id="GO:0006999">
    <property type="term" value="P:nuclear pore organization"/>
    <property type="evidence" value="ECO:0007669"/>
    <property type="project" value="TreeGrafter"/>
</dbReference>
<dbReference type="InterPro" id="IPR019049">
    <property type="entry name" value="Nucleoporin_prot_Ndc1/Nup"/>
</dbReference>
<reference evidence="14 15" key="1">
    <citation type="submission" date="2018-07" db="EMBL/GenBank/DDBJ databases">
        <title>Genome sequencing of oomycete isolates from Chile give support for New Zealand origin for Phytophthora kernoviae and make available the first Nothophytophthora sp. genome.</title>
        <authorList>
            <person name="Studholme D.J."/>
            <person name="Sanfuentes E."/>
            <person name="Panda P."/>
            <person name="Hill R."/>
            <person name="Sambles C."/>
            <person name="Grant M."/>
            <person name="Williams N.M."/>
            <person name="Mcdougal R.L."/>
        </authorList>
    </citation>
    <scope>NUCLEOTIDE SEQUENCE [LARGE SCALE GENOMIC DNA]</scope>
    <source>
        <strain evidence="14">Chile6</strain>
    </source>
</reference>
<keyword evidence="9" id="KW-0811">Translocation</keyword>
<protein>
    <recommendedName>
        <fullName evidence="16">Nucleoporin protein Ndc1-Nup</fullName>
    </recommendedName>
</protein>
<evidence type="ECO:0000313" key="15">
    <source>
        <dbReference type="Proteomes" id="UP000277300"/>
    </source>
</evidence>
<dbReference type="GO" id="GO:0030674">
    <property type="term" value="F:protein-macromolecule adaptor activity"/>
    <property type="evidence" value="ECO:0007669"/>
    <property type="project" value="TreeGrafter"/>
</dbReference>
<comment type="caution">
    <text evidence="14">The sequence shown here is derived from an EMBL/GenBank/DDBJ whole genome shotgun (WGS) entry which is preliminary data.</text>
</comment>
<proteinExistence type="inferred from homology"/>
<dbReference type="EMBL" id="MBDO02000048">
    <property type="protein sequence ID" value="RLN65739.1"/>
    <property type="molecule type" value="Genomic_DNA"/>
</dbReference>
<feature type="transmembrane region" description="Helical" evidence="13">
    <location>
        <begin position="100"/>
        <end position="121"/>
    </location>
</feature>
<dbReference type="AlphaFoldDB" id="A0A3F2RWN0"/>
<keyword evidence="5 13" id="KW-0812">Transmembrane</keyword>
<evidence type="ECO:0000256" key="4">
    <source>
        <dbReference type="ARBA" id="ARBA00022448"/>
    </source>
</evidence>
<sequence>MSIWCSPGYTAGYTHTSQIRIPLYPMAFTHSLEVLYALLRLYASGLSGTSLCYQGLPYLHLQQRLQQTLRAVALTAAAAVICPLLTLCLLPVLSPLEFPGFAAFLLVIIFLWTATVAQLTLRYALLPTPRRADTEPIAATSGRFQTAVCGVVDTVTRVREQPQLPVLLALCVVHTWLWKTVLYYGMTPGSAVDEVETDFEVFTFAGGVVAFVSFVLVEKSLGEDPFVLDPRVAFQGALQRDAVRAVRRGVLVYVLGRVLGFCFGSSSENIVETGSFFTVHVARMAFQITSSVLENLAVLSSTSVFRILLFRASYSVVSEAFGDSSNLWDTLASSKPKEGDVMGALFAAEVSANTQASTPLNEQYVENLRKRMESALKQIRDKKVPNAPADAEDVEILDSLFKFENVLIGCKFDTAARESLFASRERWQGLFNSTSAVVDGFTLLLSLLNSLPDRKGATGDNSANGALALEQSVSSLLRFLSAQHDAHPLLLLHQYPHLANLRIAATSVKSPIRFFVESKLQFAIRRFLTEEARRRVFQRAKVVRAATSLLCHLVSVSRAEDKQGIVQHTVPAVLSSLMECRNALEAYMETCLKESSTTDVYVQEATALAKGIDNGIYRITEVFQGELSLFTLPPGVKTALLAYASFDA</sequence>
<dbReference type="PANTHER" id="PTHR13269">
    <property type="entry name" value="NUCLEOPORIN NDC1"/>
    <property type="match status" value="1"/>
</dbReference>
<evidence type="ECO:0000256" key="13">
    <source>
        <dbReference type="SAM" id="Phobius"/>
    </source>
</evidence>
<evidence type="ECO:0008006" key="16">
    <source>
        <dbReference type="Google" id="ProtNLM"/>
    </source>
</evidence>
<keyword evidence="8 13" id="KW-1133">Transmembrane helix</keyword>
<gene>
    <name evidence="14" type="ORF">BBP00_00002668</name>
</gene>
<evidence type="ECO:0000256" key="8">
    <source>
        <dbReference type="ARBA" id="ARBA00022989"/>
    </source>
</evidence>
<dbReference type="PANTHER" id="PTHR13269:SF6">
    <property type="entry name" value="NUCLEOPORIN NDC1"/>
    <property type="match status" value="1"/>
</dbReference>
<name>A0A3F2RWN0_9STRA</name>
<evidence type="ECO:0000256" key="2">
    <source>
        <dbReference type="ARBA" id="ARBA00004567"/>
    </source>
</evidence>
<evidence type="ECO:0000256" key="6">
    <source>
        <dbReference type="ARBA" id="ARBA00022816"/>
    </source>
</evidence>
<keyword evidence="10" id="KW-0906">Nuclear pore complex</keyword>
<dbReference type="GO" id="GO:0031965">
    <property type="term" value="C:nuclear membrane"/>
    <property type="evidence" value="ECO:0007669"/>
    <property type="project" value="UniProtKB-SubCell"/>
</dbReference>
<keyword evidence="6" id="KW-0509">mRNA transport</keyword>
<evidence type="ECO:0000256" key="3">
    <source>
        <dbReference type="ARBA" id="ARBA00005760"/>
    </source>
</evidence>
<evidence type="ECO:0000256" key="9">
    <source>
        <dbReference type="ARBA" id="ARBA00023010"/>
    </source>
</evidence>
<evidence type="ECO:0000256" key="12">
    <source>
        <dbReference type="ARBA" id="ARBA00023242"/>
    </source>
</evidence>
<feature type="transmembrane region" description="Helical" evidence="13">
    <location>
        <begin position="166"/>
        <end position="187"/>
    </location>
</feature>
<dbReference type="GO" id="GO:0015031">
    <property type="term" value="P:protein transport"/>
    <property type="evidence" value="ECO:0007669"/>
    <property type="project" value="UniProtKB-KW"/>
</dbReference>
<evidence type="ECO:0000256" key="10">
    <source>
        <dbReference type="ARBA" id="ARBA00023132"/>
    </source>
</evidence>
<evidence type="ECO:0000256" key="7">
    <source>
        <dbReference type="ARBA" id="ARBA00022927"/>
    </source>
</evidence>
<comment type="similarity">
    <text evidence="3">Belongs to the NDC1 family.</text>
</comment>
<evidence type="ECO:0000313" key="14">
    <source>
        <dbReference type="EMBL" id="RLN65739.1"/>
    </source>
</evidence>
<feature type="transmembrane region" description="Helical" evidence="13">
    <location>
        <begin position="71"/>
        <end position="94"/>
    </location>
</feature>
<evidence type="ECO:0000256" key="1">
    <source>
        <dbReference type="ARBA" id="ARBA00004232"/>
    </source>
</evidence>
<accession>A0A3F2RWN0</accession>
<evidence type="ECO:0000256" key="11">
    <source>
        <dbReference type="ARBA" id="ARBA00023136"/>
    </source>
</evidence>
<keyword evidence="11 13" id="KW-0472">Membrane</keyword>
<dbReference type="GO" id="GO:0051028">
    <property type="term" value="P:mRNA transport"/>
    <property type="evidence" value="ECO:0007669"/>
    <property type="project" value="UniProtKB-KW"/>
</dbReference>